<dbReference type="EMBL" id="NGUO01000008">
    <property type="protein sequence ID" value="OWS71777.1"/>
    <property type="molecule type" value="Genomic_DNA"/>
</dbReference>
<dbReference type="RefSeq" id="WP_088527183.1">
    <property type="nucleotide sequence ID" value="NZ_NGUO01000008.1"/>
</dbReference>
<gene>
    <name evidence="1" type="ORF">CBI30_04785</name>
</gene>
<dbReference type="Proteomes" id="UP000198104">
    <property type="component" value="Unassembled WGS sequence"/>
</dbReference>
<proteinExistence type="predicted"/>
<dbReference type="Pfam" id="PF05787">
    <property type="entry name" value="PhoX"/>
    <property type="match status" value="1"/>
</dbReference>
<dbReference type="AlphaFoldDB" id="A0A254QA54"/>
<name>A0A254QA54_9BURK</name>
<dbReference type="PANTHER" id="PTHR35399">
    <property type="entry name" value="SLR8030 PROTEIN"/>
    <property type="match status" value="1"/>
</dbReference>
<dbReference type="OrthoDB" id="9801383at2"/>
<accession>A0A254QA54</accession>
<evidence type="ECO:0000313" key="1">
    <source>
        <dbReference type="EMBL" id="OWS71777.1"/>
    </source>
</evidence>
<comment type="caution">
    <text evidence="1">The sequence shown here is derived from an EMBL/GenBank/DDBJ whole genome shotgun (WGS) entry which is preliminary data.</text>
</comment>
<sequence>MSNPKALKRRSFIKMAISAPMLPIGSTGLTALFNSSPLIAAEAASGFRSAEFISMEAPSLANPEAMATTSVGSMLEVTMQNGDTKTYKLAYEPFFITGDLVPDGKNGKILAGGYVDIHNRPIMDNSVSGKERQFFSDCPDGMSLLKLERAKVKGVRGNTVFAVVQFEYTNTNQGNEKMYGVLPSQIAVLTLNQDPASGKLTLVKYTPVDTSSAQGLWITCGASLSPWNTHLSSEEYEPDAPFAHENVRFKAFSKNLYGNETSANPYNYGHLPEVTVNPDGTGTLVKHYCLGRISHELVEVMPDRRTVLMGDDYTNSGLFLFIADKEADLSSGTLYVAKLGQGFSIDPKDDGAKLSWIKLGHATSDEIKKLAATLKPSDIMTVLKTDPNDDTFTKIYYDGITNWVRLKPGMEKAAAFLETHRYAYLMGGSMGFSKMEGTTANLKDKVAYFALQNIQDSMIKGGKGWNSQSMIELEKPLIAGAVMTSKLEGNQRDQSGNAIQSNWVPRQLSALIVGRDIAQDELGNLADPNTISNPDNLKFSEKLRTLFIGEDSSTHVNNFIWAYNVDTKKLSRIASMPSGAEATGLSVVDNLNGWTYITANFQHPGDWLGKLHSKVMPILNPLIQKNYKDRFGAAVGYITAKPSGIKIT</sequence>
<reference evidence="1 2" key="1">
    <citation type="submission" date="2017-05" db="EMBL/GenBank/DDBJ databases">
        <title>Polynucleobacter sp. MWH-K35W1 isolated from the permanently anoxic monimolimnion of a meromictic lake.</title>
        <authorList>
            <person name="Hahn M.W."/>
        </authorList>
    </citation>
    <scope>NUCLEOTIDE SEQUENCE [LARGE SCALE GENOMIC DNA]</scope>
    <source>
        <strain evidence="1 2">MWH-K35W1</strain>
    </source>
</reference>
<organism evidence="1 2">
    <name type="scientific">Polynucleobacter aenigmaticus</name>
    <dbReference type="NCBI Taxonomy" id="1743164"/>
    <lineage>
        <taxon>Bacteria</taxon>
        <taxon>Pseudomonadati</taxon>
        <taxon>Pseudomonadota</taxon>
        <taxon>Betaproteobacteria</taxon>
        <taxon>Burkholderiales</taxon>
        <taxon>Burkholderiaceae</taxon>
        <taxon>Polynucleobacter</taxon>
    </lineage>
</organism>
<dbReference type="InterPro" id="IPR008557">
    <property type="entry name" value="PhoX"/>
</dbReference>
<dbReference type="PANTHER" id="PTHR35399:SF2">
    <property type="entry name" value="DUF839 DOMAIN-CONTAINING PROTEIN"/>
    <property type="match status" value="1"/>
</dbReference>
<evidence type="ECO:0000313" key="2">
    <source>
        <dbReference type="Proteomes" id="UP000198104"/>
    </source>
</evidence>
<protein>
    <submittedName>
        <fullName evidence="1">Alkaline phosphatase</fullName>
    </submittedName>
</protein>
<keyword evidence="2" id="KW-1185">Reference proteome</keyword>